<dbReference type="AlphaFoldDB" id="A0A518IWU9"/>
<accession>A0A518IWU9</accession>
<evidence type="ECO:0000313" key="4">
    <source>
        <dbReference type="Proteomes" id="UP000316770"/>
    </source>
</evidence>
<reference evidence="3 4" key="1">
    <citation type="submission" date="2019-02" db="EMBL/GenBank/DDBJ databases">
        <title>Deep-cultivation of Planctomycetes and their phenomic and genomic characterization uncovers novel biology.</title>
        <authorList>
            <person name="Wiegand S."/>
            <person name="Jogler M."/>
            <person name="Boedeker C."/>
            <person name="Pinto D."/>
            <person name="Vollmers J."/>
            <person name="Rivas-Marin E."/>
            <person name="Kohn T."/>
            <person name="Peeters S.H."/>
            <person name="Heuer A."/>
            <person name="Rast P."/>
            <person name="Oberbeckmann S."/>
            <person name="Bunk B."/>
            <person name="Jeske O."/>
            <person name="Meyerdierks A."/>
            <person name="Storesund J.E."/>
            <person name="Kallscheuer N."/>
            <person name="Luecker S."/>
            <person name="Lage O.M."/>
            <person name="Pohl T."/>
            <person name="Merkel B.J."/>
            <person name="Hornburger P."/>
            <person name="Mueller R.-W."/>
            <person name="Bruemmer F."/>
            <person name="Labrenz M."/>
            <person name="Spormann A.M."/>
            <person name="Op den Camp H."/>
            <person name="Overmann J."/>
            <person name="Amann R."/>
            <person name="Jetten M.S.M."/>
            <person name="Mascher T."/>
            <person name="Medema M.H."/>
            <person name="Devos D.P."/>
            <person name="Kaster A.-K."/>
            <person name="Ovreas L."/>
            <person name="Rohde M."/>
            <person name="Galperin M.Y."/>
            <person name="Jogler C."/>
        </authorList>
    </citation>
    <scope>NUCLEOTIDE SEQUENCE [LARGE SCALE GENOMIC DNA]</scope>
    <source>
        <strain evidence="3 4">Mal33</strain>
    </source>
</reference>
<feature type="compositionally biased region" description="Basic residues" evidence="1">
    <location>
        <begin position="99"/>
        <end position="122"/>
    </location>
</feature>
<feature type="domain" description="Prokaryotic-type class I peptide chain release factors" evidence="2">
    <location>
        <begin position="5"/>
        <end position="21"/>
    </location>
</feature>
<dbReference type="Proteomes" id="UP000316770">
    <property type="component" value="Chromosome"/>
</dbReference>
<dbReference type="NCBIfam" id="NF006718">
    <property type="entry name" value="PRK09256.1"/>
    <property type="match status" value="1"/>
</dbReference>
<name>A0A518IWU9_9BACT</name>
<dbReference type="GO" id="GO:0004045">
    <property type="term" value="F:peptidyl-tRNA hydrolase activity"/>
    <property type="evidence" value="ECO:0007669"/>
    <property type="project" value="UniProtKB-EC"/>
</dbReference>
<evidence type="ECO:0000259" key="2">
    <source>
        <dbReference type="PROSITE" id="PS00745"/>
    </source>
</evidence>
<evidence type="ECO:0000313" key="3">
    <source>
        <dbReference type="EMBL" id="QDV57572.1"/>
    </source>
</evidence>
<keyword evidence="4" id="KW-1185">Reference proteome</keyword>
<proteinExistence type="predicted"/>
<dbReference type="Gene3D" id="3.30.160.20">
    <property type="match status" value="1"/>
</dbReference>
<keyword evidence="3" id="KW-0378">Hydrolase</keyword>
<dbReference type="EC" id="3.1.1.29" evidence="3"/>
<dbReference type="PROSITE" id="PS00745">
    <property type="entry name" value="RF_PROK_I"/>
    <property type="match status" value="1"/>
</dbReference>
<dbReference type="SUPFAM" id="SSF110916">
    <property type="entry name" value="Peptidyl-tRNA hydrolase domain-like"/>
    <property type="match status" value="1"/>
</dbReference>
<sequence>MTHARSSGPGGQNVNKVNSKVTVSWLVDDNNILDPEWTRRVKVRHQNRINQLGQLSLTSQQYRQQPRNLEDCLTKLRTLLLECQHPPKRRRETRPTLGSKKRRLESKRQQSSKKQSRGGRWD</sequence>
<feature type="region of interest" description="Disordered" evidence="1">
    <location>
        <begin position="84"/>
        <end position="122"/>
    </location>
</feature>
<dbReference type="Pfam" id="PF00472">
    <property type="entry name" value="RF-1"/>
    <property type="match status" value="1"/>
</dbReference>
<gene>
    <name evidence="3" type="primary">arfB</name>
    <name evidence="3" type="ORF">Mal33_35830</name>
</gene>
<dbReference type="InterPro" id="IPR052104">
    <property type="entry name" value="Mito_Release_Factor_mL62"/>
</dbReference>
<dbReference type="EMBL" id="CP036318">
    <property type="protein sequence ID" value="QDV57572.1"/>
    <property type="molecule type" value="Genomic_DNA"/>
</dbReference>
<organism evidence="3 4">
    <name type="scientific">Rosistilla oblonga</name>
    <dbReference type="NCBI Taxonomy" id="2527990"/>
    <lineage>
        <taxon>Bacteria</taxon>
        <taxon>Pseudomonadati</taxon>
        <taxon>Planctomycetota</taxon>
        <taxon>Planctomycetia</taxon>
        <taxon>Pirellulales</taxon>
        <taxon>Pirellulaceae</taxon>
        <taxon>Rosistilla</taxon>
    </lineage>
</organism>
<dbReference type="PANTHER" id="PTHR11075">
    <property type="entry name" value="PEPTIDE CHAIN RELEASE FACTOR"/>
    <property type="match status" value="1"/>
</dbReference>
<dbReference type="InterPro" id="IPR000352">
    <property type="entry name" value="Pep_chain_release_fac_I"/>
</dbReference>
<dbReference type="PANTHER" id="PTHR11075:SF54">
    <property type="entry name" value="LARGE RIBOSOMAL SUBUNIT PROTEIN ML62"/>
    <property type="match status" value="1"/>
</dbReference>
<evidence type="ECO:0000256" key="1">
    <source>
        <dbReference type="SAM" id="MobiDB-lite"/>
    </source>
</evidence>
<dbReference type="GO" id="GO:0016150">
    <property type="term" value="F:translation release factor activity, codon nonspecific"/>
    <property type="evidence" value="ECO:0007669"/>
    <property type="project" value="TreeGrafter"/>
</dbReference>
<protein>
    <submittedName>
        <fullName evidence="3">Peptidyl-tRNA hydrolase ArfB</fullName>
        <ecNumber evidence="3">3.1.1.29</ecNumber>
    </submittedName>
</protein>